<dbReference type="EMBL" id="JAAKFY010000023">
    <property type="protein sequence ID" value="KAF3837140.1"/>
    <property type="molecule type" value="Genomic_DNA"/>
</dbReference>
<dbReference type="SMART" id="SM00213">
    <property type="entry name" value="UBQ"/>
    <property type="match status" value="2"/>
</dbReference>
<dbReference type="GO" id="GO:0005829">
    <property type="term" value="C:cytosol"/>
    <property type="evidence" value="ECO:0007669"/>
    <property type="project" value="TreeGrafter"/>
</dbReference>
<dbReference type="InterPro" id="IPR038765">
    <property type="entry name" value="Papain-like_cys_pep_sf"/>
</dbReference>
<dbReference type="PROSITE" id="PS00972">
    <property type="entry name" value="USP_1"/>
    <property type="match status" value="2"/>
</dbReference>
<evidence type="ECO:0000259" key="3">
    <source>
        <dbReference type="PROSITE" id="PS50053"/>
    </source>
</evidence>
<dbReference type="CDD" id="cd17039">
    <property type="entry name" value="Ubl_ubiquitin_like"/>
    <property type="match status" value="1"/>
</dbReference>
<dbReference type="GO" id="GO:0016579">
    <property type="term" value="P:protein deubiquitination"/>
    <property type="evidence" value="ECO:0007669"/>
    <property type="project" value="InterPro"/>
</dbReference>
<dbReference type="GO" id="GO:0005634">
    <property type="term" value="C:nucleus"/>
    <property type="evidence" value="ECO:0007669"/>
    <property type="project" value="TreeGrafter"/>
</dbReference>
<dbReference type="Gene3D" id="3.10.20.90">
    <property type="entry name" value="Phosphatidylinositol 3-kinase Catalytic Subunit, Chain A, domain 1"/>
    <property type="match status" value="2"/>
</dbReference>
<feature type="domain" description="USP" evidence="4">
    <location>
        <begin position="639"/>
        <end position="899"/>
    </location>
</feature>
<evidence type="ECO:0000259" key="4">
    <source>
        <dbReference type="PROSITE" id="PS50235"/>
    </source>
</evidence>
<comment type="catalytic activity">
    <reaction evidence="1">
        <text>Thiol-dependent hydrolysis of ester, thioester, amide, peptide and isopeptide bonds formed by the C-terminal Gly of ubiquitin (a 76-residue protein attached to proteins as an intracellular targeting signal).</text>
        <dbReference type="EC" id="3.4.19.12"/>
    </reaction>
</comment>
<dbReference type="InterPro" id="IPR050164">
    <property type="entry name" value="Peptidase_C19"/>
</dbReference>
<keyword evidence="6" id="KW-1185">Reference proteome</keyword>
<dbReference type="InterPro" id="IPR029071">
    <property type="entry name" value="Ubiquitin-like_domsf"/>
</dbReference>
<keyword evidence="1" id="KW-0645">Protease</keyword>
<evidence type="ECO:0000256" key="2">
    <source>
        <dbReference type="SAM" id="MobiDB-lite"/>
    </source>
</evidence>
<keyword evidence="1" id="KW-0788">Thiol protease</keyword>
<dbReference type="AlphaFoldDB" id="A0A7J5XJI8"/>
<dbReference type="Pfam" id="PF00443">
    <property type="entry name" value="UCH"/>
    <property type="match status" value="4"/>
</dbReference>
<dbReference type="SUPFAM" id="SSF54001">
    <property type="entry name" value="Cysteine proteinases"/>
    <property type="match status" value="5"/>
</dbReference>
<gene>
    <name evidence="5" type="ORF">F7725_004604</name>
</gene>
<reference evidence="5 6" key="1">
    <citation type="submission" date="2020-03" db="EMBL/GenBank/DDBJ databases">
        <title>Dissostichus mawsoni Genome sequencing and assembly.</title>
        <authorList>
            <person name="Park H."/>
        </authorList>
    </citation>
    <scope>NUCLEOTIDE SEQUENCE [LARGE SCALE GENOMIC DNA]</scope>
    <source>
        <strain evidence="5">DM0001</strain>
        <tissue evidence="5">Muscle</tissue>
    </source>
</reference>
<feature type="region of interest" description="Disordered" evidence="2">
    <location>
        <begin position="579"/>
        <end position="631"/>
    </location>
</feature>
<dbReference type="InterPro" id="IPR028889">
    <property type="entry name" value="USP"/>
</dbReference>
<dbReference type="OrthoDB" id="428577at2759"/>
<dbReference type="InterPro" id="IPR018200">
    <property type="entry name" value="USP_CS"/>
</dbReference>
<feature type="region of interest" description="Disordered" evidence="2">
    <location>
        <begin position="82"/>
        <end position="101"/>
    </location>
</feature>
<accession>A0A7J5XJI8</accession>
<dbReference type="EC" id="3.4.19.12" evidence="1"/>
<dbReference type="PANTHER" id="PTHR24006:SF899">
    <property type="entry name" value="UBIQUITIN CARBOXYL-TERMINAL HYDROLASE"/>
    <property type="match status" value="1"/>
</dbReference>
<dbReference type="PROSITE" id="PS50235">
    <property type="entry name" value="USP_3"/>
    <property type="match status" value="2"/>
</dbReference>
<keyword evidence="1" id="KW-0833">Ubl conjugation pathway</keyword>
<keyword evidence="1" id="KW-0378">Hydrolase</keyword>
<dbReference type="InterPro" id="IPR001394">
    <property type="entry name" value="Peptidase_C19_UCH"/>
</dbReference>
<dbReference type="SUPFAM" id="SSF54236">
    <property type="entry name" value="Ubiquitin-like"/>
    <property type="match status" value="2"/>
</dbReference>
<dbReference type="PROSITE" id="PS50053">
    <property type="entry name" value="UBIQUITIN_2"/>
    <property type="match status" value="1"/>
</dbReference>
<feature type="domain" description="Ubiquitin-like" evidence="3">
    <location>
        <begin position="751"/>
        <end position="805"/>
    </location>
</feature>
<feature type="domain" description="USP" evidence="4">
    <location>
        <begin position="146"/>
        <end position="415"/>
    </location>
</feature>
<feature type="region of interest" description="Disordered" evidence="2">
    <location>
        <begin position="1"/>
        <end position="70"/>
    </location>
</feature>
<dbReference type="GO" id="GO:0004843">
    <property type="term" value="F:cysteine-type deubiquitinase activity"/>
    <property type="evidence" value="ECO:0007669"/>
    <property type="project" value="UniProtKB-UniRule"/>
</dbReference>
<evidence type="ECO:0000313" key="5">
    <source>
        <dbReference type="EMBL" id="KAF3837140.1"/>
    </source>
</evidence>
<dbReference type="GO" id="GO:0006508">
    <property type="term" value="P:proteolysis"/>
    <property type="evidence" value="ECO:0007669"/>
    <property type="project" value="UniProtKB-KW"/>
</dbReference>
<protein>
    <recommendedName>
        <fullName evidence="1">Ubiquitin carboxyl-terminal hydrolase</fullName>
        <ecNumber evidence="1">3.4.19.12</ecNumber>
    </recommendedName>
</protein>
<dbReference type="Proteomes" id="UP000518266">
    <property type="component" value="Unassembled WGS sequence"/>
</dbReference>
<dbReference type="PROSITE" id="PS00973">
    <property type="entry name" value="USP_2"/>
    <property type="match status" value="3"/>
</dbReference>
<evidence type="ECO:0000313" key="6">
    <source>
        <dbReference type="Proteomes" id="UP000518266"/>
    </source>
</evidence>
<organism evidence="5 6">
    <name type="scientific">Dissostichus mawsoni</name>
    <name type="common">Antarctic cod</name>
    <dbReference type="NCBI Taxonomy" id="36200"/>
    <lineage>
        <taxon>Eukaryota</taxon>
        <taxon>Metazoa</taxon>
        <taxon>Chordata</taxon>
        <taxon>Craniata</taxon>
        <taxon>Vertebrata</taxon>
        <taxon>Euteleostomi</taxon>
        <taxon>Actinopterygii</taxon>
        <taxon>Neopterygii</taxon>
        <taxon>Teleostei</taxon>
        <taxon>Neoteleostei</taxon>
        <taxon>Acanthomorphata</taxon>
        <taxon>Eupercaria</taxon>
        <taxon>Perciformes</taxon>
        <taxon>Notothenioidei</taxon>
        <taxon>Nototheniidae</taxon>
        <taxon>Dissostichus</taxon>
    </lineage>
</organism>
<dbReference type="Gene3D" id="3.90.70.10">
    <property type="entry name" value="Cysteine proteinases"/>
    <property type="match status" value="6"/>
</dbReference>
<dbReference type="PANTHER" id="PTHR24006">
    <property type="entry name" value="UBIQUITIN CARBOXYL-TERMINAL HYDROLASE"/>
    <property type="match status" value="1"/>
</dbReference>
<feature type="compositionally biased region" description="Basic and acidic residues" evidence="2">
    <location>
        <begin position="1"/>
        <end position="38"/>
    </location>
</feature>
<comment type="caution">
    <text evidence="5">The sequence shown here is derived from an EMBL/GenBank/DDBJ whole genome shotgun (WGS) entry which is preliminary data.</text>
</comment>
<name>A0A7J5XJI8_DISMA</name>
<proteinExistence type="inferred from homology"/>
<evidence type="ECO:0000256" key="1">
    <source>
        <dbReference type="RuleBase" id="RU366025"/>
    </source>
</evidence>
<dbReference type="CDD" id="cd02257">
    <property type="entry name" value="Peptidase_C19"/>
    <property type="match status" value="1"/>
</dbReference>
<sequence>MEGKFDSKKTVHLHERIPAEEISKTHSGDEKRSERRNIIETGEGTSHARASSSVEYDRAHSESLSGPKTDAKVTLPEKVSKLNLNDLPSPKPQGTKGMSVPQEQAVGIKHAKKIKGVKKIKLRRSASPLKQKGSKKRNILLAIKYHGLVNQGSTCYLNSVLQVLFMTKDFREAVERFPSEKTEHIDLQLQSLFGDLKRRSAKTKDITRRASKTDAAEYYEKILRLTIDDASKIFHGQLTHMTAVHPVIPRLALMGLFGISLLHWRVPPVRTIAWHWGVFRASHFNGENQMYCDECRAWSDATTKCVIKHHPGVLTLLLKRFQLDHYSKRYVKINCTVDVPCTLQIPENQPYELYAMVEHTGDLRGGHYIATIKSEHDGRCYSFNDSCVTELHSQPFQSDIFEKSSSAYLLFYRKEKVYEQQDAAEYFEKILAKTSDDASKVNGIEKYFRESSLNGENRMYCEKCDDKSDATTIAVDQHTQHPEVHYLSPSKGATRAQTDTAMGKIYQVVVHGFKGVGALRLIFTDKILDGEADLLSEYGIQNQSHIHMVLKIQQCLSSVLQKKEGKDATANAFIDRDKGTGIKDKERGKSRKSGLSPDISNVESNEEDMRGHAGIRTSRHTSPEESVSNMRSPPAIKYHGLVNQGSTCYLNSVLQVLFMTKDFREANQTYELYAMVEHTGDLRGGHYIATIKSEHDGRWHSFNDSCVTESAAHHSQMERYNSGKIYQVSVVGLRGDRVFIDIANTEQQFRSMTVKQLKEKMALKFPEIEGGNMRLMFTDKDLDEDSKLLSAYGVVDKSVIFMTLRNQPYELYAMVEHFGDLRGGHYIATIKSEHDGRWHSFNDSCVTEIQQRLSSVLQKRERFPSEKTEHIDLQLQSLCSAKTKDITKKLGIQYVYRQQDAAEYYEKILRLTNIPRTADTHDHMFILQNYSVEKGIEEFFRASHFNGENQMYCDECRAKSDATTKCVIKHHPEVLTAAEEV</sequence>
<dbReference type="InterPro" id="IPR000626">
    <property type="entry name" value="Ubiquitin-like_dom"/>
</dbReference>
<comment type="similarity">
    <text evidence="1">Belongs to the peptidase C19 family.</text>
</comment>